<dbReference type="AlphaFoldDB" id="A0A250ID98"/>
<evidence type="ECO:0000313" key="1">
    <source>
        <dbReference type="EMBL" id="ATB29097.1"/>
    </source>
</evidence>
<dbReference type="EMBL" id="CP022163">
    <property type="protein sequence ID" value="ATB29097.1"/>
    <property type="molecule type" value="Genomic_DNA"/>
</dbReference>
<keyword evidence="2" id="KW-1185">Reference proteome</keyword>
<dbReference type="InterPro" id="IPR012489">
    <property type="entry name" value="NucleaseA_inhib-like"/>
</dbReference>
<proteinExistence type="predicted"/>
<organism evidence="1 2">
    <name type="scientific">Melittangium boletus DSM 14713</name>
    <dbReference type="NCBI Taxonomy" id="1294270"/>
    <lineage>
        <taxon>Bacteria</taxon>
        <taxon>Pseudomonadati</taxon>
        <taxon>Myxococcota</taxon>
        <taxon>Myxococcia</taxon>
        <taxon>Myxococcales</taxon>
        <taxon>Cystobacterineae</taxon>
        <taxon>Archangiaceae</taxon>
        <taxon>Melittangium</taxon>
    </lineage>
</organism>
<name>A0A250ID98_9BACT</name>
<evidence type="ECO:0000313" key="2">
    <source>
        <dbReference type="Proteomes" id="UP000217289"/>
    </source>
</evidence>
<dbReference type="KEGG" id="mbd:MEBOL_002546"/>
<accession>A0A250ID98</accession>
<protein>
    <submittedName>
        <fullName evidence="1">Nuclease A inhibitor-like protein</fullName>
    </submittedName>
</protein>
<reference evidence="1 2" key="1">
    <citation type="submission" date="2017-06" db="EMBL/GenBank/DDBJ databases">
        <authorList>
            <person name="Kim H.J."/>
            <person name="Triplett B.A."/>
        </authorList>
    </citation>
    <scope>NUCLEOTIDE SEQUENCE [LARGE SCALE GENOMIC DNA]</scope>
    <source>
        <strain evidence="1 2">DSM 14713</strain>
    </source>
</reference>
<dbReference type="InterPro" id="IPR036587">
    <property type="entry name" value="NucleaseA_inhib-like_sf"/>
</dbReference>
<dbReference type="Proteomes" id="UP000217289">
    <property type="component" value="Chromosome"/>
</dbReference>
<dbReference type="SUPFAM" id="SSF82602">
    <property type="entry name" value="Nuclease A inhibitor (NuiA)"/>
    <property type="match status" value="1"/>
</dbReference>
<gene>
    <name evidence="1" type="ORF">MEBOL_002546</name>
</gene>
<dbReference type="RefSeq" id="WP_157774917.1">
    <property type="nucleotide sequence ID" value="NZ_CP022163.1"/>
</dbReference>
<dbReference type="Gene3D" id="3.40.1460.10">
    <property type="entry name" value="Nuclease A inhibitor-like"/>
    <property type="match status" value="1"/>
</dbReference>
<dbReference type="OrthoDB" id="852327at2"/>
<sequence length="136" mass="14424">MNTQRAAVLKSLLLSAHGLLFISETDAPFTPVDAPGSPFASLDDAAVRRLAGHPDADPVETRGVDEFFRNAVQEQPWHTPEETATVRRYRALVALLHASLPDARVYRVGAVSIDVLILGTGPGGGALGLATKVVET</sequence>
<dbReference type="Pfam" id="PF07924">
    <property type="entry name" value="NuiA"/>
    <property type="match status" value="1"/>
</dbReference>